<feature type="compositionally biased region" description="Basic and acidic residues" evidence="1">
    <location>
        <begin position="127"/>
        <end position="143"/>
    </location>
</feature>
<dbReference type="Proteomes" id="UP001187192">
    <property type="component" value="Unassembled WGS sequence"/>
</dbReference>
<accession>A0AA88DL14</accession>
<feature type="compositionally biased region" description="Basic and acidic residues" evidence="1">
    <location>
        <begin position="79"/>
        <end position="96"/>
    </location>
</feature>
<feature type="compositionally biased region" description="Basic and acidic residues" evidence="1">
    <location>
        <begin position="43"/>
        <end position="57"/>
    </location>
</feature>
<feature type="compositionally biased region" description="Gly residues" evidence="1">
    <location>
        <begin position="1"/>
        <end position="27"/>
    </location>
</feature>
<name>A0AA88DL14_FICCA</name>
<evidence type="ECO:0000313" key="2">
    <source>
        <dbReference type="EMBL" id="GMN57253.1"/>
    </source>
</evidence>
<dbReference type="EMBL" id="BTGU01000069">
    <property type="protein sequence ID" value="GMN57253.1"/>
    <property type="molecule type" value="Genomic_DNA"/>
</dbReference>
<keyword evidence="3" id="KW-1185">Reference proteome</keyword>
<gene>
    <name evidence="2" type="ORF">TIFTF001_026365</name>
</gene>
<evidence type="ECO:0000313" key="3">
    <source>
        <dbReference type="Proteomes" id="UP001187192"/>
    </source>
</evidence>
<proteinExistence type="predicted"/>
<reference evidence="2" key="1">
    <citation type="submission" date="2023-07" db="EMBL/GenBank/DDBJ databases">
        <title>draft genome sequence of fig (Ficus carica).</title>
        <authorList>
            <person name="Takahashi T."/>
            <person name="Nishimura K."/>
        </authorList>
    </citation>
    <scope>NUCLEOTIDE SEQUENCE</scope>
</reference>
<sequence>MPAVGAGGLGVPGPGGGRQGAGWGVAGGESLALGWSPKWVVDGGREEKREKGEERRGGGGGGGAPAGVGAGGGGARGGSSRERGEERENGVTDDRPAGTGDESPASGVDRRCPSLATGRSPTTEKTFGGKDNMRSTKRKENREFNQLSHAKHKSAVQFTEISSISFNIATHAIDGYVVLNPRDVPKVL</sequence>
<feature type="region of interest" description="Disordered" evidence="1">
    <location>
        <begin position="1"/>
        <end position="149"/>
    </location>
</feature>
<dbReference type="AlphaFoldDB" id="A0AA88DL14"/>
<evidence type="ECO:0000256" key="1">
    <source>
        <dbReference type="SAM" id="MobiDB-lite"/>
    </source>
</evidence>
<comment type="caution">
    <text evidence="2">The sequence shown here is derived from an EMBL/GenBank/DDBJ whole genome shotgun (WGS) entry which is preliminary data.</text>
</comment>
<feature type="compositionally biased region" description="Gly residues" evidence="1">
    <location>
        <begin position="58"/>
        <end position="77"/>
    </location>
</feature>
<protein>
    <submittedName>
        <fullName evidence="2">Uncharacterized protein</fullName>
    </submittedName>
</protein>
<organism evidence="2 3">
    <name type="scientific">Ficus carica</name>
    <name type="common">Common fig</name>
    <dbReference type="NCBI Taxonomy" id="3494"/>
    <lineage>
        <taxon>Eukaryota</taxon>
        <taxon>Viridiplantae</taxon>
        <taxon>Streptophyta</taxon>
        <taxon>Embryophyta</taxon>
        <taxon>Tracheophyta</taxon>
        <taxon>Spermatophyta</taxon>
        <taxon>Magnoliopsida</taxon>
        <taxon>eudicotyledons</taxon>
        <taxon>Gunneridae</taxon>
        <taxon>Pentapetalae</taxon>
        <taxon>rosids</taxon>
        <taxon>fabids</taxon>
        <taxon>Rosales</taxon>
        <taxon>Moraceae</taxon>
        <taxon>Ficeae</taxon>
        <taxon>Ficus</taxon>
    </lineage>
</organism>